<reference evidence="2 3" key="2">
    <citation type="journal article" date="2019" name="G3 (Bethesda)">
        <title>Hybrid Assembly of the Genome of the Entomopathogenic Nematode Steinernema carpocapsae Identifies the X-Chromosome.</title>
        <authorList>
            <person name="Serra L."/>
            <person name="Macchietto M."/>
            <person name="Macias-Munoz A."/>
            <person name="McGill C.J."/>
            <person name="Rodriguez I.M."/>
            <person name="Rodriguez B."/>
            <person name="Murad R."/>
            <person name="Mortazavi A."/>
        </authorList>
    </citation>
    <scope>NUCLEOTIDE SEQUENCE [LARGE SCALE GENOMIC DNA]</scope>
    <source>
        <strain evidence="2 3">ALL</strain>
    </source>
</reference>
<feature type="region of interest" description="Disordered" evidence="1">
    <location>
        <begin position="1"/>
        <end position="88"/>
    </location>
</feature>
<feature type="compositionally biased region" description="Polar residues" evidence="1">
    <location>
        <begin position="48"/>
        <end position="69"/>
    </location>
</feature>
<keyword evidence="3" id="KW-1185">Reference proteome</keyword>
<protein>
    <submittedName>
        <fullName evidence="2">Uncharacterized protein</fullName>
    </submittedName>
</protein>
<dbReference type="EMBL" id="AZBU02000001">
    <property type="protein sequence ID" value="TMS32502.1"/>
    <property type="molecule type" value="Genomic_DNA"/>
</dbReference>
<reference evidence="2 3" key="1">
    <citation type="journal article" date="2015" name="Genome Biol.">
        <title>Comparative genomics of Steinernema reveals deeply conserved gene regulatory networks.</title>
        <authorList>
            <person name="Dillman A.R."/>
            <person name="Macchietto M."/>
            <person name="Porter C.F."/>
            <person name="Rogers A."/>
            <person name="Williams B."/>
            <person name="Antoshechkin I."/>
            <person name="Lee M.M."/>
            <person name="Goodwin Z."/>
            <person name="Lu X."/>
            <person name="Lewis E.E."/>
            <person name="Goodrich-Blair H."/>
            <person name="Stock S.P."/>
            <person name="Adams B.J."/>
            <person name="Sternberg P.W."/>
            <person name="Mortazavi A."/>
        </authorList>
    </citation>
    <scope>NUCLEOTIDE SEQUENCE [LARGE SCALE GENOMIC DNA]</scope>
    <source>
        <strain evidence="2 3">ALL</strain>
    </source>
</reference>
<organism evidence="2 3">
    <name type="scientific">Steinernema carpocapsae</name>
    <name type="common">Entomopathogenic nematode</name>
    <dbReference type="NCBI Taxonomy" id="34508"/>
    <lineage>
        <taxon>Eukaryota</taxon>
        <taxon>Metazoa</taxon>
        <taxon>Ecdysozoa</taxon>
        <taxon>Nematoda</taxon>
        <taxon>Chromadorea</taxon>
        <taxon>Rhabditida</taxon>
        <taxon>Tylenchina</taxon>
        <taxon>Panagrolaimomorpha</taxon>
        <taxon>Strongyloidoidea</taxon>
        <taxon>Steinernematidae</taxon>
        <taxon>Steinernema</taxon>
    </lineage>
</organism>
<sequence length="135" mass="15539">MDLPTTFEKSDHKPSLQEELQNRPESHKSTTEAQSDPEKILEEEVPKGSQNIYVKQLGNLSQDTSQDSGHPNETETEATRDNHTETSGKVMMTEQMAHNSANNVVDELPKQKKCPMPKEWVQWRLREEKRRGLQL</sequence>
<comment type="caution">
    <text evidence="2">The sequence shown here is derived from an EMBL/GenBank/DDBJ whole genome shotgun (WGS) entry which is preliminary data.</text>
</comment>
<proteinExistence type="predicted"/>
<accession>A0A4U8UHU5</accession>
<gene>
    <name evidence="2" type="ORF">L596_000332</name>
</gene>
<feature type="compositionally biased region" description="Basic and acidic residues" evidence="1">
    <location>
        <begin position="8"/>
        <end position="46"/>
    </location>
</feature>
<name>A0A4U8UHU5_STECR</name>
<evidence type="ECO:0000256" key="1">
    <source>
        <dbReference type="SAM" id="MobiDB-lite"/>
    </source>
</evidence>
<dbReference type="Proteomes" id="UP000298663">
    <property type="component" value="Unassembled WGS sequence"/>
</dbReference>
<evidence type="ECO:0000313" key="2">
    <source>
        <dbReference type="EMBL" id="TMS32502.1"/>
    </source>
</evidence>
<evidence type="ECO:0000313" key="3">
    <source>
        <dbReference type="Proteomes" id="UP000298663"/>
    </source>
</evidence>
<feature type="compositionally biased region" description="Basic and acidic residues" evidence="1">
    <location>
        <begin position="70"/>
        <end position="86"/>
    </location>
</feature>
<dbReference type="AlphaFoldDB" id="A0A4U8UHU5"/>